<accession>A0A9D3NDQ5</accession>
<feature type="transmembrane region" description="Helical" evidence="2">
    <location>
        <begin position="85"/>
        <end position="102"/>
    </location>
</feature>
<name>A0A9D3NDQ5_9TELE</name>
<evidence type="ECO:0000256" key="2">
    <source>
        <dbReference type="SAM" id="Phobius"/>
    </source>
</evidence>
<evidence type="ECO:0000256" key="1">
    <source>
        <dbReference type="SAM" id="MobiDB-lite"/>
    </source>
</evidence>
<keyword evidence="2" id="KW-0472">Membrane</keyword>
<feature type="compositionally biased region" description="Basic and acidic residues" evidence="1">
    <location>
        <begin position="124"/>
        <end position="134"/>
    </location>
</feature>
<gene>
    <name evidence="4" type="ORF">KOW79_016205</name>
</gene>
<dbReference type="AlphaFoldDB" id="A0A9D3NDQ5"/>
<dbReference type="OrthoDB" id="8646386at2759"/>
<comment type="caution">
    <text evidence="4">The sequence shown here is derived from an EMBL/GenBank/DDBJ whole genome shotgun (WGS) entry which is preliminary data.</text>
</comment>
<keyword evidence="3" id="KW-0732">Signal</keyword>
<feature type="region of interest" description="Disordered" evidence="1">
    <location>
        <begin position="110"/>
        <end position="134"/>
    </location>
</feature>
<reference evidence="4 5" key="1">
    <citation type="submission" date="2021-06" db="EMBL/GenBank/DDBJ databases">
        <title>Chromosome-level genome assembly of the red-tail catfish (Hemibagrus wyckioides).</title>
        <authorList>
            <person name="Shao F."/>
        </authorList>
    </citation>
    <scope>NUCLEOTIDE SEQUENCE [LARGE SCALE GENOMIC DNA]</scope>
    <source>
        <strain evidence="4">EC202008001</strain>
        <tissue evidence="4">Blood</tissue>
    </source>
</reference>
<keyword evidence="2" id="KW-1133">Transmembrane helix</keyword>
<dbReference type="Pfam" id="PF15873">
    <property type="entry name" value="DUF4730"/>
    <property type="match status" value="1"/>
</dbReference>
<dbReference type="EMBL" id="JAHKSW010000019">
    <property type="protein sequence ID" value="KAG7320352.1"/>
    <property type="molecule type" value="Genomic_DNA"/>
</dbReference>
<keyword evidence="5" id="KW-1185">Reference proteome</keyword>
<dbReference type="PANTHER" id="PTHR36878">
    <property type="entry name" value="SMALL INTEGRAL MEMBRANE PROTEIN 30"/>
    <property type="match status" value="1"/>
</dbReference>
<evidence type="ECO:0000256" key="3">
    <source>
        <dbReference type="SAM" id="SignalP"/>
    </source>
</evidence>
<evidence type="ECO:0000313" key="5">
    <source>
        <dbReference type="Proteomes" id="UP000824219"/>
    </source>
</evidence>
<evidence type="ECO:0000313" key="4">
    <source>
        <dbReference type="EMBL" id="KAG7320352.1"/>
    </source>
</evidence>
<proteinExistence type="predicted"/>
<dbReference type="PANTHER" id="PTHR36878:SF1">
    <property type="entry name" value="SMALL INTEGRAL MEMBRANE PROTEIN 30"/>
    <property type="match status" value="1"/>
</dbReference>
<organism evidence="4 5">
    <name type="scientific">Hemibagrus wyckioides</name>
    <dbReference type="NCBI Taxonomy" id="337641"/>
    <lineage>
        <taxon>Eukaryota</taxon>
        <taxon>Metazoa</taxon>
        <taxon>Chordata</taxon>
        <taxon>Craniata</taxon>
        <taxon>Vertebrata</taxon>
        <taxon>Euteleostomi</taxon>
        <taxon>Actinopterygii</taxon>
        <taxon>Neopterygii</taxon>
        <taxon>Teleostei</taxon>
        <taxon>Ostariophysi</taxon>
        <taxon>Siluriformes</taxon>
        <taxon>Bagridae</taxon>
        <taxon>Hemibagrus</taxon>
    </lineage>
</organism>
<feature type="signal peptide" evidence="3">
    <location>
        <begin position="1"/>
        <end position="27"/>
    </location>
</feature>
<dbReference type="Proteomes" id="UP000824219">
    <property type="component" value="Linkage Group LG19"/>
</dbReference>
<sequence length="134" mass="14522">MASVLTLPGVFAVLCFFFLSVLQPVEAYDGGDAVALLLGMAITVVGFCACLDHSSSQTGLYLSASFVRLCIYENGRNGPVMLPPIVQMLPMETALLLLLLLLQPETRRGSGSRRASEARGNINRCDETKEQRMP</sequence>
<feature type="chain" id="PRO_5039109760" evidence="3">
    <location>
        <begin position="28"/>
        <end position="134"/>
    </location>
</feature>
<dbReference type="InterPro" id="IPR031742">
    <property type="entry name" value="DUF4730"/>
</dbReference>
<protein>
    <submittedName>
        <fullName evidence="4">Uncharacterized protein</fullName>
    </submittedName>
</protein>
<keyword evidence="2" id="KW-0812">Transmembrane</keyword>